<feature type="compositionally biased region" description="Pro residues" evidence="3">
    <location>
        <begin position="194"/>
        <end position="209"/>
    </location>
</feature>
<name>A0ABR2YMU8_9CHLO</name>
<evidence type="ECO:0000313" key="7">
    <source>
        <dbReference type="Proteomes" id="UP001491310"/>
    </source>
</evidence>
<dbReference type="Pfam" id="PF00076">
    <property type="entry name" value="RRM_1"/>
    <property type="match status" value="1"/>
</dbReference>
<reference evidence="6 7" key="1">
    <citation type="journal article" date="2024" name="Nat. Commun.">
        <title>Phylogenomics reveals the evolutionary origins of lichenization in chlorophyte algae.</title>
        <authorList>
            <person name="Puginier C."/>
            <person name="Libourel C."/>
            <person name="Otte J."/>
            <person name="Skaloud P."/>
            <person name="Haon M."/>
            <person name="Grisel S."/>
            <person name="Petersen M."/>
            <person name="Berrin J.G."/>
            <person name="Delaux P.M."/>
            <person name="Dal Grande F."/>
            <person name="Keller J."/>
        </authorList>
    </citation>
    <scope>NUCLEOTIDE SEQUENCE [LARGE SCALE GENOMIC DNA]</scope>
    <source>
        <strain evidence="6 7">SAG 216-7</strain>
    </source>
</reference>
<dbReference type="SMART" id="SM00360">
    <property type="entry name" value="RRM"/>
    <property type="match status" value="1"/>
</dbReference>
<dbReference type="CDD" id="cd00780">
    <property type="entry name" value="NTF2"/>
    <property type="match status" value="1"/>
</dbReference>
<feature type="compositionally biased region" description="Low complexity" evidence="3">
    <location>
        <begin position="337"/>
        <end position="348"/>
    </location>
</feature>
<dbReference type="Proteomes" id="UP001491310">
    <property type="component" value="Unassembled WGS sequence"/>
</dbReference>
<dbReference type="InterPro" id="IPR002075">
    <property type="entry name" value="NTF2_dom"/>
</dbReference>
<dbReference type="InterPro" id="IPR012677">
    <property type="entry name" value="Nucleotide-bd_a/b_plait_sf"/>
</dbReference>
<evidence type="ECO:0000256" key="1">
    <source>
        <dbReference type="ARBA" id="ARBA00022884"/>
    </source>
</evidence>
<feature type="region of interest" description="Disordered" evidence="3">
    <location>
        <begin position="194"/>
        <end position="415"/>
    </location>
</feature>
<dbReference type="Gene3D" id="3.10.450.50">
    <property type="match status" value="1"/>
</dbReference>
<feature type="compositionally biased region" description="Low complexity" evidence="3">
    <location>
        <begin position="229"/>
        <end position="238"/>
    </location>
</feature>
<dbReference type="Pfam" id="PF02136">
    <property type="entry name" value="NTF2"/>
    <property type="match status" value="1"/>
</dbReference>
<dbReference type="InterPro" id="IPR035979">
    <property type="entry name" value="RBD_domain_sf"/>
</dbReference>
<dbReference type="PROSITE" id="PS50177">
    <property type="entry name" value="NTF2_DOMAIN"/>
    <property type="match status" value="1"/>
</dbReference>
<dbReference type="InterPro" id="IPR039539">
    <property type="entry name" value="Ras_GTPase_bind_prot"/>
</dbReference>
<feature type="compositionally biased region" description="Basic and acidic residues" evidence="3">
    <location>
        <begin position="404"/>
        <end position="415"/>
    </location>
</feature>
<dbReference type="SUPFAM" id="SSF54427">
    <property type="entry name" value="NTF2-like"/>
    <property type="match status" value="1"/>
</dbReference>
<keyword evidence="1 2" id="KW-0694">RNA-binding</keyword>
<keyword evidence="7" id="KW-1185">Reference proteome</keyword>
<dbReference type="InterPro" id="IPR000504">
    <property type="entry name" value="RRM_dom"/>
</dbReference>
<feature type="compositionally biased region" description="Pro residues" evidence="3">
    <location>
        <begin position="239"/>
        <end position="263"/>
    </location>
</feature>
<comment type="caution">
    <text evidence="6">The sequence shown here is derived from an EMBL/GenBank/DDBJ whole genome shotgun (WGS) entry which is preliminary data.</text>
</comment>
<feature type="domain" description="NTF2" evidence="5">
    <location>
        <begin position="67"/>
        <end position="188"/>
    </location>
</feature>
<dbReference type="PRINTS" id="PR01217">
    <property type="entry name" value="PRICHEXTENSN"/>
</dbReference>
<dbReference type="PROSITE" id="PS50102">
    <property type="entry name" value="RRM"/>
    <property type="match status" value="1"/>
</dbReference>
<feature type="compositionally biased region" description="Pro residues" evidence="3">
    <location>
        <begin position="275"/>
        <end position="284"/>
    </location>
</feature>
<feature type="compositionally biased region" description="Low complexity" evidence="3">
    <location>
        <begin position="264"/>
        <end position="274"/>
    </location>
</feature>
<feature type="compositionally biased region" description="Basic and acidic residues" evidence="3">
    <location>
        <begin position="514"/>
        <end position="526"/>
    </location>
</feature>
<feature type="region of interest" description="Disordered" evidence="3">
    <location>
        <begin position="494"/>
        <end position="590"/>
    </location>
</feature>
<feature type="compositionally biased region" description="Acidic residues" evidence="3">
    <location>
        <begin position="327"/>
        <end position="336"/>
    </location>
</feature>
<dbReference type="PANTHER" id="PTHR10693">
    <property type="entry name" value="RAS GTPASE-ACTIVATING PROTEIN-BINDING PROTEIN"/>
    <property type="match status" value="1"/>
</dbReference>
<feature type="domain" description="RRM" evidence="4">
    <location>
        <begin position="419"/>
        <end position="495"/>
    </location>
</feature>
<accession>A0ABR2YMU8</accession>
<dbReference type="InterPro" id="IPR032710">
    <property type="entry name" value="NTF2-like_dom_sf"/>
</dbReference>
<evidence type="ECO:0000256" key="2">
    <source>
        <dbReference type="PROSITE-ProRule" id="PRU00176"/>
    </source>
</evidence>
<evidence type="ECO:0000259" key="4">
    <source>
        <dbReference type="PROSITE" id="PS50102"/>
    </source>
</evidence>
<proteinExistence type="predicted"/>
<dbReference type="EMBL" id="JALJOT010000008">
    <property type="protein sequence ID" value="KAK9908269.1"/>
    <property type="molecule type" value="Genomic_DNA"/>
</dbReference>
<evidence type="ECO:0008006" key="8">
    <source>
        <dbReference type="Google" id="ProtNLM"/>
    </source>
</evidence>
<dbReference type="PANTHER" id="PTHR10693:SF20">
    <property type="entry name" value="AT27578P"/>
    <property type="match status" value="1"/>
</dbReference>
<evidence type="ECO:0000259" key="5">
    <source>
        <dbReference type="PROSITE" id="PS50177"/>
    </source>
</evidence>
<dbReference type="InterPro" id="IPR018222">
    <property type="entry name" value="Nuclear_transport_factor_2_euk"/>
</dbReference>
<evidence type="ECO:0000313" key="6">
    <source>
        <dbReference type="EMBL" id="KAK9908269.1"/>
    </source>
</evidence>
<dbReference type="SUPFAM" id="SSF54928">
    <property type="entry name" value="RNA-binding domain, RBD"/>
    <property type="match status" value="1"/>
</dbReference>
<sequence length="590" mass="62251">MQISISLRHSAVLLWDHLKRCHLISSADLTPATKEMAAINQSMPPQQSSNVVPGNASAVYATPAHAVGSQFVQQYYTVLHSSPRYLHRFYTDLSSMTHCDGGYDGKPGRLFTVQTQKNIHEKVLELDFEEAVTEIWSVDSQYSTHDGVIVQVTGSLQCKGKPQRNFVQTFFLAVQEKGYYVLNDIFRYLRSTPPASPPPAPAAPTPIPAPLENGYSSAPPSHQVRAMDARPSPAAAAPATPPAPAQIPHMPPAAPSPAAPTYPAPTAAPASSAPAPAPVEPAPEPIHEPAAASVPEPVPEPEEPAAEEWTNLPEPEQAPEPEQQPQPEEEEEEEEAPVPQQPAAPAVPLTYAERLMANTNKQTAPAPSARPQPAAAAPAAPAQAAPEAKAAAPAPYNGIPNGNHHTENGYYSRDELPGTSVFVRNLPQDVTEEKLEAAFKDIGALRGPKPINLKIQKGKESFAFVDFEDSAAQQAAIAGPILVDGHQVTVVEKKPQFIKSRGRGPGPVRGSFRGGRDGGRGGRGDGGRAGPGGRFLERGASIGSERSESARGGRRGGRGGREGGPPTAGRAPRGRGEGRGERPAPAVAAA</sequence>
<dbReference type="CDD" id="cd00590">
    <property type="entry name" value="RRM_SF"/>
    <property type="match status" value="1"/>
</dbReference>
<dbReference type="Gene3D" id="3.30.70.330">
    <property type="match status" value="1"/>
</dbReference>
<feature type="compositionally biased region" description="Low complexity" evidence="3">
    <location>
        <begin position="364"/>
        <end position="395"/>
    </location>
</feature>
<organism evidence="6 7">
    <name type="scientific">Coccomyxa subellipsoidea</name>
    <dbReference type="NCBI Taxonomy" id="248742"/>
    <lineage>
        <taxon>Eukaryota</taxon>
        <taxon>Viridiplantae</taxon>
        <taxon>Chlorophyta</taxon>
        <taxon>core chlorophytes</taxon>
        <taxon>Trebouxiophyceae</taxon>
        <taxon>Trebouxiophyceae incertae sedis</taxon>
        <taxon>Coccomyxaceae</taxon>
        <taxon>Coccomyxa</taxon>
    </lineage>
</organism>
<evidence type="ECO:0000256" key="3">
    <source>
        <dbReference type="SAM" id="MobiDB-lite"/>
    </source>
</evidence>
<protein>
    <recommendedName>
        <fullName evidence="8">NTF2-domain-containing protein</fullName>
    </recommendedName>
</protein>
<gene>
    <name evidence="6" type="ORF">WJX75_005216</name>
</gene>